<evidence type="ECO:0000256" key="8">
    <source>
        <dbReference type="ARBA" id="ARBA00023065"/>
    </source>
</evidence>
<keyword evidence="6 14" id="KW-1133">Transmembrane helix</keyword>
<evidence type="ECO:0000256" key="11">
    <source>
        <dbReference type="ARBA" id="ARBA00023303"/>
    </source>
</evidence>
<dbReference type="InterPro" id="IPR052076">
    <property type="entry name" value="TRP_cation_channel"/>
</dbReference>
<feature type="repeat" description="ANK" evidence="12">
    <location>
        <begin position="463"/>
        <end position="495"/>
    </location>
</feature>
<keyword evidence="11" id="KW-0407">Ion channel</keyword>
<dbReference type="SUPFAM" id="SSF48403">
    <property type="entry name" value="Ankyrin repeat"/>
    <property type="match status" value="2"/>
</dbReference>
<dbReference type="EMBL" id="SJOL01012104">
    <property type="protein sequence ID" value="TGZ46569.1"/>
    <property type="molecule type" value="Genomic_DNA"/>
</dbReference>
<dbReference type="InterPro" id="IPR036770">
    <property type="entry name" value="Ankyrin_rpt-contain_sf"/>
</dbReference>
<dbReference type="PROSITE" id="PS50088">
    <property type="entry name" value="ANK_REPEAT"/>
    <property type="match status" value="12"/>
</dbReference>
<dbReference type="GO" id="GO:0005216">
    <property type="term" value="F:monoatomic ion channel activity"/>
    <property type="evidence" value="ECO:0007669"/>
    <property type="project" value="InterPro"/>
</dbReference>
<feature type="transmembrane region" description="Helical" evidence="14">
    <location>
        <begin position="976"/>
        <end position="994"/>
    </location>
</feature>
<evidence type="ECO:0000256" key="7">
    <source>
        <dbReference type="ARBA" id="ARBA00023043"/>
    </source>
</evidence>
<feature type="repeat" description="ANK" evidence="12">
    <location>
        <begin position="669"/>
        <end position="701"/>
    </location>
</feature>
<keyword evidence="4 14" id="KW-0812">Transmembrane</keyword>
<dbReference type="GO" id="GO:1902495">
    <property type="term" value="C:transmembrane transporter complex"/>
    <property type="evidence" value="ECO:0007669"/>
    <property type="project" value="TreeGrafter"/>
</dbReference>
<dbReference type="SMART" id="SM00248">
    <property type="entry name" value="ANK"/>
    <property type="match status" value="15"/>
</dbReference>
<feature type="compositionally biased region" description="Basic and acidic residues" evidence="13">
    <location>
        <begin position="14"/>
        <end position="24"/>
    </location>
</feature>
<name>A0A4S2KFJ1_OPIFE</name>
<dbReference type="EMBL" id="SJOL01012104">
    <property type="protein sequence ID" value="TGZ46571.1"/>
    <property type="molecule type" value="Genomic_DNA"/>
</dbReference>
<evidence type="ECO:0000313" key="16">
    <source>
        <dbReference type="EMBL" id="TGZ46569.1"/>
    </source>
</evidence>
<keyword evidence="17" id="KW-1185">Reference proteome</keyword>
<feature type="transmembrane region" description="Helical" evidence="14">
    <location>
        <begin position="864"/>
        <end position="885"/>
    </location>
</feature>
<comment type="subcellular location">
    <subcellularLocation>
        <location evidence="1">Membrane</location>
        <topology evidence="1">Multi-pass membrane protein</topology>
    </subcellularLocation>
</comment>
<dbReference type="Pfam" id="PF00520">
    <property type="entry name" value="Ion_trans"/>
    <property type="match status" value="1"/>
</dbReference>
<evidence type="ECO:0000256" key="12">
    <source>
        <dbReference type="PROSITE-ProRule" id="PRU00023"/>
    </source>
</evidence>
<keyword evidence="9 14" id="KW-0472">Membrane</keyword>
<gene>
    <name evidence="16" type="ORF">CRM22_011085</name>
</gene>
<evidence type="ECO:0000256" key="9">
    <source>
        <dbReference type="ARBA" id="ARBA00023136"/>
    </source>
</evidence>
<proteinExistence type="predicted"/>
<dbReference type="PROSITE" id="PS50297">
    <property type="entry name" value="ANK_REP_REGION"/>
    <property type="match status" value="8"/>
</dbReference>
<dbReference type="Pfam" id="PF13857">
    <property type="entry name" value="Ank_5"/>
    <property type="match status" value="1"/>
</dbReference>
<dbReference type="Proteomes" id="UP000308267">
    <property type="component" value="Unassembled WGS sequence"/>
</dbReference>
<reference evidence="16 17" key="1">
    <citation type="journal article" date="2019" name="BMC Genomics">
        <title>New insights from Opisthorchis felineus genome: update on genomics of the epidemiologically important liver flukes.</title>
        <authorList>
            <person name="Ershov N.I."/>
            <person name="Mordvinov V.A."/>
            <person name="Prokhortchouk E.B."/>
            <person name="Pakharukova M.Y."/>
            <person name="Gunbin K.V."/>
            <person name="Ustyantsev K."/>
            <person name="Genaev M.A."/>
            <person name="Blinov A.G."/>
            <person name="Mazur A."/>
            <person name="Boulygina E."/>
            <person name="Tsygankova S."/>
            <person name="Khrameeva E."/>
            <person name="Chekanov N."/>
            <person name="Fan G."/>
            <person name="Xiao A."/>
            <person name="Zhang H."/>
            <person name="Xu X."/>
            <person name="Yang H."/>
            <person name="Solovyev V."/>
            <person name="Lee S.M."/>
            <person name="Liu X."/>
            <person name="Afonnikov D.A."/>
            <person name="Skryabin K.G."/>
        </authorList>
    </citation>
    <scope>NUCLEOTIDE SEQUENCE [LARGE SCALE GENOMIC DNA]</scope>
    <source>
        <strain evidence="16">AK-0245</strain>
        <tissue evidence="16">Whole organism</tissue>
    </source>
</reference>
<accession>A0A4S2KFJ1</accession>
<feature type="repeat" description="ANK" evidence="12">
    <location>
        <begin position="244"/>
        <end position="276"/>
    </location>
</feature>
<dbReference type="PANTHER" id="PTHR47143:SF1">
    <property type="entry name" value="ION_TRANS DOMAIN-CONTAINING PROTEIN"/>
    <property type="match status" value="1"/>
</dbReference>
<dbReference type="OrthoDB" id="1661883at2759"/>
<feature type="repeat" description="ANK" evidence="12">
    <location>
        <begin position="601"/>
        <end position="633"/>
    </location>
</feature>
<organism evidence="16 17">
    <name type="scientific">Opisthorchis felineus</name>
    <dbReference type="NCBI Taxonomy" id="147828"/>
    <lineage>
        <taxon>Eukaryota</taxon>
        <taxon>Metazoa</taxon>
        <taxon>Spiralia</taxon>
        <taxon>Lophotrochozoa</taxon>
        <taxon>Platyhelminthes</taxon>
        <taxon>Trematoda</taxon>
        <taxon>Digenea</taxon>
        <taxon>Opisthorchiida</taxon>
        <taxon>Opisthorchiata</taxon>
        <taxon>Opisthorchiidae</taxon>
        <taxon>Opisthorchis</taxon>
    </lineage>
</organism>
<evidence type="ECO:0000256" key="13">
    <source>
        <dbReference type="SAM" id="MobiDB-lite"/>
    </source>
</evidence>
<protein>
    <recommendedName>
        <fullName evidence="15">Ion transport domain-containing protein</fullName>
    </recommendedName>
</protein>
<evidence type="ECO:0000256" key="10">
    <source>
        <dbReference type="ARBA" id="ARBA00023180"/>
    </source>
</evidence>
<dbReference type="Pfam" id="PF12796">
    <property type="entry name" value="Ank_2"/>
    <property type="match status" value="5"/>
</dbReference>
<feature type="transmembrane region" description="Helical" evidence="14">
    <location>
        <begin position="914"/>
        <end position="932"/>
    </location>
</feature>
<dbReference type="STRING" id="147828.A0A4S2KFJ1"/>
<keyword evidence="3" id="KW-0716">Sensory transduction</keyword>
<evidence type="ECO:0000259" key="15">
    <source>
        <dbReference type="Pfam" id="PF00520"/>
    </source>
</evidence>
<feature type="transmembrane region" description="Helical" evidence="14">
    <location>
        <begin position="1132"/>
        <end position="1155"/>
    </location>
</feature>
<feature type="region of interest" description="Disordered" evidence="13">
    <location>
        <begin position="1"/>
        <end position="25"/>
    </location>
</feature>
<keyword evidence="2" id="KW-0813">Transport</keyword>
<feature type="repeat" description="ANK" evidence="12">
    <location>
        <begin position="144"/>
        <end position="176"/>
    </location>
</feature>
<dbReference type="InterPro" id="IPR002110">
    <property type="entry name" value="Ankyrin_rpt"/>
</dbReference>
<keyword evidence="10" id="KW-0325">Glycoprotein</keyword>
<dbReference type="Gene3D" id="1.25.40.20">
    <property type="entry name" value="Ankyrin repeat-containing domain"/>
    <property type="match status" value="3"/>
</dbReference>
<feature type="repeat" description="ANK" evidence="12">
    <location>
        <begin position="210"/>
        <end position="232"/>
    </location>
</feature>
<feature type="repeat" description="ANK" evidence="12">
    <location>
        <begin position="568"/>
        <end position="600"/>
    </location>
</feature>
<feature type="repeat" description="ANK" evidence="12">
    <location>
        <begin position="637"/>
        <end position="661"/>
    </location>
</feature>
<feature type="repeat" description="ANK" evidence="12">
    <location>
        <begin position="392"/>
        <end position="424"/>
    </location>
</feature>
<feature type="transmembrane region" description="Helical" evidence="14">
    <location>
        <begin position="1006"/>
        <end position="1038"/>
    </location>
</feature>
<evidence type="ECO:0000256" key="5">
    <source>
        <dbReference type="ARBA" id="ARBA00022737"/>
    </source>
</evidence>
<evidence type="ECO:0000256" key="6">
    <source>
        <dbReference type="ARBA" id="ARBA00022989"/>
    </source>
</evidence>
<comment type="caution">
    <text evidence="16">The sequence shown here is derived from an EMBL/GenBank/DDBJ whole genome shotgun (WGS) entry which is preliminary data.</text>
</comment>
<evidence type="ECO:0000256" key="2">
    <source>
        <dbReference type="ARBA" id="ARBA00022448"/>
    </source>
</evidence>
<keyword evidence="8" id="KW-0406">Ion transport</keyword>
<keyword evidence="7 12" id="KW-0040">ANK repeat</keyword>
<feature type="repeat" description="ANK" evidence="12">
    <location>
        <begin position="496"/>
        <end position="528"/>
    </location>
</feature>
<evidence type="ECO:0000256" key="14">
    <source>
        <dbReference type="SAM" id="Phobius"/>
    </source>
</evidence>
<keyword evidence="5" id="KW-0677">Repeat</keyword>
<evidence type="ECO:0000256" key="4">
    <source>
        <dbReference type="ARBA" id="ARBA00022692"/>
    </source>
</evidence>
<dbReference type="InterPro" id="IPR005821">
    <property type="entry name" value="Ion_trans_dom"/>
</dbReference>
<feature type="domain" description="Ion transport" evidence="15">
    <location>
        <begin position="902"/>
        <end position="1164"/>
    </location>
</feature>
<evidence type="ECO:0000256" key="3">
    <source>
        <dbReference type="ARBA" id="ARBA00022606"/>
    </source>
</evidence>
<dbReference type="Pfam" id="PF00023">
    <property type="entry name" value="Ank"/>
    <property type="match status" value="1"/>
</dbReference>
<dbReference type="PANTHER" id="PTHR47143">
    <property type="entry name" value="TRANSIENT RECEPTOR POTENTIAL CATION CHANNEL PROTEIN PAINLESS"/>
    <property type="match status" value="1"/>
</dbReference>
<dbReference type="EMBL" id="SJOL01012104">
    <property type="protein sequence ID" value="TGZ46570.1"/>
    <property type="molecule type" value="Genomic_DNA"/>
</dbReference>
<feature type="repeat" description="ANK" evidence="12">
    <location>
        <begin position="703"/>
        <end position="735"/>
    </location>
</feature>
<feature type="transmembrane region" description="Helical" evidence="14">
    <location>
        <begin position="952"/>
        <end position="970"/>
    </location>
</feature>
<evidence type="ECO:0000313" key="17">
    <source>
        <dbReference type="Proteomes" id="UP000308267"/>
    </source>
</evidence>
<sequence>MRLKKHQNACPKRSGPEENNREETDSNYLLAARLSIPERPRISVKSSSDVDLSITDSGLGTIVNSYMKTAGAQEQKTSSCFQRPRGWIRNRVVPLENIIVLPTNKQQECSDPKAAFSYVKYDEFECLVDLVAQNPSVIHQVDQNKQTLLHHAASTGNLKMMKFLVANNAQYNEVDHCGNLPLHLAIMGENKSAAKFLLSIGSEAGLPNKDGLQPIHLAAERNDKDTLKILLKTNEIDVNAEGERGASPLHYCCQRDSVDCLLLLLENGADIYSRDLEYTYPIHVAIANISPNCVRALFAHEESFHAARLEQRETRTPVTAPTSTASRISLEAEKFRGSAGAVSIGKGASSFDRKRRKSTTEKKLLHLAQTLRRYSRQQLETEQCLIDLVDCEGETPLHTAVTSGDAEMVKICLKKQAWILATQNDESTPVHYACIKDDLECVDLMLNARPEEKETVLRMPNKNGYTPLHLAAVYNHEQLVQYLVEKGSPLELTDGNGWTPLLLAAMKGSFRACIQLLRLGANPNAHDVSNRNLVHLLMLFRGPGVRTVLPEVNDEALFKQLVNEKDVFGCTPLHYSTKMGNLGATSAFVLRGASALERDNDRDTPLHTAAHFGRLHTCERLLDTSHGMRAMNSPDALGRLPLHVAVEQGHVEVVKLFLEKGCVFRKCHLGNTPLHYAAIGGCIKTCRILLQTNPSLLDQTNFHGLTALHYAARANNTQVLECLLTANAAFVPDNDGLYFVTYALQQQNYEAMKVIVTHSRWPEIHGFLDNTIQCPVDGFIRDMPNMCALVLDQSIKEVGSRNLLECEVFYDFTVLQRSLSPNEPIPKDPMKRMKLMVELQRKELLIHPLCTAYLQRKWQTYGQWIQLSATAYYAILLVAITSLVLGHSPIRHVESWDRLKPCFDLFYQTQTRRYIFSAIALLILVLTVFDLFVKIWQLITQRLEYFKDWNNYLEFLLNALAMTYSALTLVQHVDHHYVGLGVIVMFLAWFNFLLQMMRFNHVGIYVVMFLHVLATVGKCLVVFSVVFVAFALSFHVLFRVPQYKEFLTLTHKELASVENCFGPQGQFEALGNGNNTQTSVAVAMELQSFQYVGLSLFKTLFMMLGEYEHTATIVEPLTGHSPLSIHYPVITLFFYVGFIFLVPIILMNLLIGLAVGDIEHVRQSSVLRLISQQVYWLADWEPKLMSIFRSKIYSPHWKRKGKRDTNVTNRSEEAREEQPVDAFALHNQIKEILTHILVMDQQLRIQGTRTQAIVEKLGVKTREYTMDEGIYPGFGLVLKIPLKIST</sequence>
<feature type="repeat" description="ANK" evidence="12">
    <location>
        <begin position="177"/>
        <end position="209"/>
    </location>
</feature>
<evidence type="ECO:0000256" key="1">
    <source>
        <dbReference type="ARBA" id="ARBA00004141"/>
    </source>
</evidence>